<dbReference type="PANTHER" id="PTHR33748:SF2">
    <property type="entry name" value="CONSERVED PLASMA MEMBRANE PROTEIN"/>
    <property type="match status" value="1"/>
</dbReference>
<dbReference type="AlphaFoldDB" id="A0A0N4VKG4"/>
<dbReference type="GO" id="GO:0005892">
    <property type="term" value="C:acetylcholine-gated channel complex"/>
    <property type="evidence" value="ECO:0007669"/>
    <property type="project" value="InterPro"/>
</dbReference>
<keyword evidence="3" id="KW-1185">Reference proteome</keyword>
<dbReference type="OrthoDB" id="5804001at2759"/>
<reference evidence="4" key="1">
    <citation type="submission" date="2017-02" db="UniProtKB">
        <authorList>
            <consortium name="WormBaseParasite"/>
        </authorList>
    </citation>
    <scope>IDENTIFICATION</scope>
</reference>
<organism evidence="4">
    <name type="scientific">Enterobius vermicularis</name>
    <name type="common">Human pinworm</name>
    <dbReference type="NCBI Taxonomy" id="51028"/>
    <lineage>
        <taxon>Eukaryota</taxon>
        <taxon>Metazoa</taxon>
        <taxon>Ecdysozoa</taxon>
        <taxon>Nematoda</taxon>
        <taxon>Chromadorea</taxon>
        <taxon>Rhabditida</taxon>
        <taxon>Spirurina</taxon>
        <taxon>Oxyuridomorpha</taxon>
        <taxon>Oxyuroidea</taxon>
        <taxon>Oxyuridae</taxon>
        <taxon>Enterobius</taxon>
    </lineage>
</organism>
<feature type="signal peptide" evidence="1">
    <location>
        <begin position="1"/>
        <end position="17"/>
    </location>
</feature>
<evidence type="ECO:0000313" key="3">
    <source>
        <dbReference type="Proteomes" id="UP000274131"/>
    </source>
</evidence>
<evidence type="ECO:0000256" key="1">
    <source>
        <dbReference type="SAM" id="SignalP"/>
    </source>
</evidence>
<name>A0A0N4VKG4_ENTVE</name>
<reference evidence="2 3" key="2">
    <citation type="submission" date="2018-10" db="EMBL/GenBank/DDBJ databases">
        <authorList>
            <consortium name="Pathogen Informatics"/>
        </authorList>
    </citation>
    <scope>NUCLEOTIDE SEQUENCE [LARGE SCALE GENOMIC DNA]</scope>
</reference>
<dbReference type="InterPro" id="IPR033438">
    <property type="entry name" value="MOLO1"/>
</dbReference>
<dbReference type="Pfam" id="PF17175">
    <property type="entry name" value="MOLO1"/>
    <property type="match status" value="1"/>
</dbReference>
<dbReference type="Gene3D" id="3.10.310.50">
    <property type="match status" value="1"/>
</dbReference>
<proteinExistence type="predicted"/>
<evidence type="ECO:0000313" key="2">
    <source>
        <dbReference type="EMBL" id="VDD95909.1"/>
    </source>
</evidence>
<dbReference type="Proteomes" id="UP000274131">
    <property type="component" value="Unassembled WGS sequence"/>
</dbReference>
<sequence length="209" mass="23722">MLSLLSLLLTSGNVLRADTEQWTSSTYPNPKTNATLCNTWPNSTLCDPDHILTDQWRLNIHENLQKQMQKLRDADILYNDNAPEECFQNSTDGVRIYVILAKRIQTASNQSITDTDLTDFGNEVAEQYGLNAQPCKNFLIILGVEAAKLAYVRTGKDLKLPPDLMERVFNQYTGFFSAKNYMEGLNNIINEIGEQMIDPFKAAFYDNPE</sequence>
<protein>
    <submittedName>
        <fullName evidence="4">TPM_phosphatase domain-containing protein</fullName>
    </submittedName>
</protein>
<keyword evidence="1" id="KW-0732">Signal</keyword>
<feature type="chain" id="PRO_5043123087" evidence="1">
    <location>
        <begin position="18"/>
        <end position="209"/>
    </location>
</feature>
<dbReference type="EMBL" id="UXUI01011055">
    <property type="protein sequence ID" value="VDD95909.1"/>
    <property type="molecule type" value="Genomic_DNA"/>
</dbReference>
<evidence type="ECO:0000313" key="4">
    <source>
        <dbReference type="WBParaSite" id="EVEC_0001135201-mRNA-1"/>
    </source>
</evidence>
<dbReference type="STRING" id="51028.A0A0N4VKG4"/>
<dbReference type="PANTHER" id="PTHR33748">
    <property type="entry name" value="PROTEIN CBG04600"/>
    <property type="match status" value="1"/>
</dbReference>
<accession>A0A0N4VKG4</accession>
<dbReference type="WBParaSite" id="EVEC_0001135201-mRNA-1">
    <property type="protein sequence ID" value="EVEC_0001135201-mRNA-1"/>
    <property type="gene ID" value="EVEC_0001135201"/>
</dbReference>
<gene>
    <name evidence="2" type="ORF">EVEC_LOCUS10660</name>
</gene>